<evidence type="ECO:0000313" key="2">
    <source>
        <dbReference type="EMBL" id="KII63079.1"/>
    </source>
</evidence>
<evidence type="ECO:0000256" key="1">
    <source>
        <dbReference type="SAM" id="Phobius"/>
    </source>
</evidence>
<keyword evidence="1" id="KW-0812">Transmembrane</keyword>
<name>A0A0C2MFC3_THEKT</name>
<sequence>MFKKVIKLIRLILITIYLVFPFAFIIQSRSDIESPGEVDGLELYFTITFDANINFAPDELSMEILKAAINANPEDVQLEHVIYIIKKTDSCTNSGTLDVSKIKDEEDYNSQDAKTSTEEDVTGIFERLRTIFKTSETKIPLTSPPQRILEDIEDLRNLMEGEKYGLTFMNNFPEDRAYIFPIPGHVFKLKKYVIVEISMVDAELVELKYPSPIRDLVKVDIVAKSEADWAEEISNNRYLLYSDDLKWIAKSIYSPNDAKSEESYLQGSDFQFFGVTHINLDDDLTAEPLSFGEMGLIHTTPDLIKCQIEGKVAYVIQNKFKGQVQSTESQCSLSNSQQSEILYLGPCYLEDERDCVKNPHVTD</sequence>
<keyword evidence="3" id="KW-1185">Reference proteome</keyword>
<proteinExistence type="predicted"/>
<organism evidence="2 3">
    <name type="scientific">Thelohanellus kitauei</name>
    <name type="common">Myxosporean</name>
    <dbReference type="NCBI Taxonomy" id="669202"/>
    <lineage>
        <taxon>Eukaryota</taxon>
        <taxon>Metazoa</taxon>
        <taxon>Cnidaria</taxon>
        <taxon>Myxozoa</taxon>
        <taxon>Myxosporea</taxon>
        <taxon>Bivalvulida</taxon>
        <taxon>Platysporina</taxon>
        <taxon>Myxobolidae</taxon>
        <taxon>Thelohanellus</taxon>
    </lineage>
</organism>
<feature type="transmembrane region" description="Helical" evidence="1">
    <location>
        <begin position="7"/>
        <end position="26"/>
    </location>
</feature>
<keyword evidence="1" id="KW-1133">Transmembrane helix</keyword>
<keyword evidence="1" id="KW-0472">Membrane</keyword>
<gene>
    <name evidence="2" type="ORF">RF11_01825</name>
</gene>
<comment type="caution">
    <text evidence="2">The sequence shown here is derived from an EMBL/GenBank/DDBJ whole genome shotgun (WGS) entry which is preliminary data.</text>
</comment>
<reference evidence="2 3" key="1">
    <citation type="journal article" date="2014" name="Genome Biol. Evol.">
        <title>The genome of the myxosporean Thelohanellus kitauei shows adaptations to nutrient acquisition within its fish host.</title>
        <authorList>
            <person name="Yang Y."/>
            <person name="Xiong J."/>
            <person name="Zhou Z."/>
            <person name="Huo F."/>
            <person name="Miao W."/>
            <person name="Ran C."/>
            <person name="Liu Y."/>
            <person name="Zhang J."/>
            <person name="Feng J."/>
            <person name="Wang M."/>
            <person name="Wang M."/>
            <person name="Wang L."/>
            <person name="Yao B."/>
        </authorList>
    </citation>
    <scope>NUCLEOTIDE SEQUENCE [LARGE SCALE GENOMIC DNA]</scope>
    <source>
        <strain evidence="2">Wuqing</strain>
    </source>
</reference>
<evidence type="ECO:0000313" key="3">
    <source>
        <dbReference type="Proteomes" id="UP000031668"/>
    </source>
</evidence>
<dbReference type="Proteomes" id="UP000031668">
    <property type="component" value="Unassembled WGS sequence"/>
</dbReference>
<dbReference type="AlphaFoldDB" id="A0A0C2MFC3"/>
<accession>A0A0C2MFC3</accession>
<protein>
    <submittedName>
        <fullName evidence="2">Uncharacterized protein</fullName>
    </submittedName>
</protein>
<dbReference type="EMBL" id="JWZT01004773">
    <property type="protein sequence ID" value="KII63079.1"/>
    <property type="molecule type" value="Genomic_DNA"/>
</dbReference>